<dbReference type="EMBL" id="MGGM01000002">
    <property type="protein sequence ID" value="OGM30260.1"/>
    <property type="molecule type" value="Genomic_DNA"/>
</dbReference>
<keyword evidence="2 6" id="KW-0689">Ribosomal protein</keyword>
<evidence type="ECO:0000313" key="7">
    <source>
        <dbReference type="Proteomes" id="UP000177263"/>
    </source>
</evidence>
<dbReference type="FunFam" id="3.30.1490.10:FF:000001">
    <property type="entry name" value="30S ribosomal protein S8"/>
    <property type="match status" value="1"/>
</dbReference>
<evidence type="ECO:0000256" key="3">
    <source>
        <dbReference type="ARBA" id="ARBA00023274"/>
    </source>
</evidence>
<dbReference type="AlphaFoldDB" id="A0A1F7YSQ7"/>
<name>A0A1F7YSQ7_9BACT</name>
<comment type="similarity">
    <text evidence="1">Belongs to the universal ribosomal protein uS8 family.</text>
</comment>
<evidence type="ECO:0000313" key="6">
    <source>
        <dbReference type="EMBL" id="OGM30260.1"/>
    </source>
</evidence>
<evidence type="ECO:0000256" key="4">
    <source>
        <dbReference type="ARBA" id="ARBA00035258"/>
    </source>
</evidence>
<dbReference type="PANTHER" id="PTHR11758">
    <property type="entry name" value="40S RIBOSOMAL PROTEIN S15A"/>
    <property type="match status" value="1"/>
</dbReference>
<dbReference type="InterPro" id="IPR035987">
    <property type="entry name" value="Ribosomal_uS8_sf"/>
</dbReference>
<dbReference type="GO" id="GO:0003735">
    <property type="term" value="F:structural constituent of ribosome"/>
    <property type="evidence" value="ECO:0007669"/>
    <property type="project" value="InterPro"/>
</dbReference>
<dbReference type="Gene3D" id="3.30.1370.30">
    <property type="match status" value="1"/>
</dbReference>
<keyword evidence="3" id="KW-0687">Ribonucleoprotein</keyword>
<evidence type="ECO:0000256" key="5">
    <source>
        <dbReference type="ARBA" id="ARBA00035525"/>
    </source>
</evidence>
<dbReference type="GO" id="GO:1990904">
    <property type="term" value="C:ribonucleoprotein complex"/>
    <property type="evidence" value="ECO:0007669"/>
    <property type="project" value="UniProtKB-KW"/>
</dbReference>
<gene>
    <name evidence="6" type="ORF">A2801_01270</name>
</gene>
<reference evidence="6 7" key="1">
    <citation type="journal article" date="2016" name="Nat. Commun.">
        <title>Thousands of microbial genomes shed light on interconnected biogeochemical processes in an aquifer system.</title>
        <authorList>
            <person name="Anantharaman K."/>
            <person name="Brown C.T."/>
            <person name="Hug L.A."/>
            <person name="Sharon I."/>
            <person name="Castelle C.J."/>
            <person name="Probst A.J."/>
            <person name="Thomas B.C."/>
            <person name="Singh A."/>
            <person name="Wilkins M.J."/>
            <person name="Karaoz U."/>
            <person name="Brodie E.L."/>
            <person name="Williams K.H."/>
            <person name="Hubbard S.S."/>
            <person name="Banfield J.F."/>
        </authorList>
    </citation>
    <scope>NUCLEOTIDE SEQUENCE [LARGE SCALE GENOMIC DNA]</scope>
</reference>
<dbReference type="GO" id="GO:0006412">
    <property type="term" value="P:translation"/>
    <property type="evidence" value="ECO:0007669"/>
    <property type="project" value="InterPro"/>
</dbReference>
<dbReference type="InterPro" id="IPR000630">
    <property type="entry name" value="Ribosomal_uS8"/>
</dbReference>
<dbReference type="SUPFAM" id="SSF56047">
    <property type="entry name" value="Ribosomal protein S8"/>
    <property type="match status" value="1"/>
</dbReference>
<evidence type="ECO:0000256" key="1">
    <source>
        <dbReference type="ARBA" id="ARBA00006471"/>
    </source>
</evidence>
<dbReference type="GO" id="GO:0005840">
    <property type="term" value="C:ribosome"/>
    <property type="evidence" value="ECO:0007669"/>
    <property type="project" value="UniProtKB-KW"/>
</dbReference>
<dbReference type="Gene3D" id="3.30.1490.10">
    <property type="match status" value="1"/>
</dbReference>
<accession>A0A1F7YSQ7</accession>
<proteinExistence type="inferred from homology"/>
<organism evidence="6 7">
    <name type="scientific">Candidatus Woesebacteria bacterium RIFCSPHIGHO2_01_FULL_41_10</name>
    <dbReference type="NCBI Taxonomy" id="1802500"/>
    <lineage>
        <taxon>Bacteria</taxon>
        <taxon>Candidatus Woeseibacteriota</taxon>
    </lineage>
</organism>
<evidence type="ECO:0000256" key="2">
    <source>
        <dbReference type="ARBA" id="ARBA00022980"/>
    </source>
</evidence>
<dbReference type="GO" id="GO:0005737">
    <property type="term" value="C:cytoplasm"/>
    <property type="evidence" value="ECO:0007669"/>
    <property type="project" value="UniProtKB-ARBA"/>
</dbReference>
<sequence>MAKNYSIGDFLIQIKNAARANRKSVTTQSTKMLVAVAGVLKKMGYLESVSTKDGQITVALSYHKKEPLLLDLKLVSKPGLRVYKSVDEIKARPRRGASQLVVSTPQNILSSEDAIKKNTGGEVICEIW</sequence>
<dbReference type="Pfam" id="PF00410">
    <property type="entry name" value="Ribosomal_S8"/>
    <property type="match status" value="1"/>
</dbReference>
<comment type="caution">
    <text evidence="6">The sequence shown here is derived from an EMBL/GenBank/DDBJ whole genome shotgun (WGS) entry which is preliminary data.</text>
</comment>
<dbReference type="Proteomes" id="UP000177263">
    <property type="component" value="Unassembled WGS sequence"/>
</dbReference>
<protein>
    <recommendedName>
        <fullName evidence="4">Small ribosomal subunit protein uS8</fullName>
    </recommendedName>
    <alternativeName>
        <fullName evidence="5">30S ribosomal protein S8</fullName>
    </alternativeName>
</protein>
<dbReference type="STRING" id="1802500.A2801_01270"/>